<keyword evidence="5 10" id="KW-0472">Membrane</keyword>
<accession>A0ABP8CAP3</accession>
<sequence length="162" mass="17187">MNHSLRGRLHNRELAEAALLHPHKGRPPVLKPRVVVEIAVGGALGALARDLLSDALPGAKSGFPWDTFTVNMLGCLAMGALTAYLLRRRPHPFVRPLMVTGYLGGFTTFSHLIDGIYKLGDDGRVGLSVGYAAASVFGGWIAIAAGLALGRLVPRRPGEDAT</sequence>
<comment type="activity regulation">
    <text evidence="10">Na(+) is not transported, but it plays an essential structural role and its presence is essential for fluoride channel function.</text>
</comment>
<dbReference type="PANTHER" id="PTHR28259">
    <property type="entry name" value="FLUORIDE EXPORT PROTEIN 1-RELATED"/>
    <property type="match status" value="1"/>
</dbReference>
<comment type="catalytic activity">
    <reaction evidence="8">
        <text>fluoride(in) = fluoride(out)</text>
        <dbReference type="Rhea" id="RHEA:76159"/>
        <dbReference type="ChEBI" id="CHEBI:17051"/>
    </reaction>
    <physiologicalReaction direction="left-to-right" evidence="8">
        <dbReference type="Rhea" id="RHEA:76160"/>
    </physiologicalReaction>
</comment>
<keyword evidence="10" id="KW-0915">Sodium</keyword>
<evidence type="ECO:0000256" key="1">
    <source>
        <dbReference type="ARBA" id="ARBA00004651"/>
    </source>
</evidence>
<dbReference type="InterPro" id="IPR003691">
    <property type="entry name" value="FluC"/>
</dbReference>
<protein>
    <recommendedName>
        <fullName evidence="10">Fluoride-specific ion channel FluC</fullName>
    </recommendedName>
</protein>
<feature type="transmembrane region" description="Helical" evidence="10">
    <location>
        <begin position="125"/>
        <end position="149"/>
    </location>
</feature>
<feature type="transmembrane region" description="Helical" evidence="10">
    <location>
        <begin position="30"/>
        <end position="48"/>
    </location>
</feature>
<keyword evidence="10" id="KW-0813">Transport</keyword>
<evidence type="ECO:0000256" key="5">
    <source>
        <dbReference type="ARBA" id="ARBA00023136"/>
    </source>
</evidence>
<dbReference type="PANTHER" id="PTHR28259:SF1">
    <property type="entry name" value="FLUORIDE EXPORT PROTEIN 1-RELATED"/>
    <property type="match status" value="1"/>
</dbReference>
<keyword evidence="3 10" id="KW-0812">Transmembrane</keyword>
<dbReference type="Proteomes" id="UP001501710">
    <property type="component" value="Unassembled WGS sequence"/>
</dbReference>
<keyword evidence="12" id="KW-1185">Reference proteome</keyword>
<gene>
    <name evidence="10" type="primary">fluC</name>
    <name evidence="10" type="synonym">crcB</name>
    <name evidence="11" type="ORF">GCM10022254_46250</name>
</gene>
<feature type="binding site" evidence="10">
    <location>
        <position position="104"/>
    </location>
    <ligand>
        <name>Na(+)</name>
        <dbReference type="ChEBI" id="CHEBI:29101"/>
        <note>structural</note>
    </ligand>
</feature>
<evidence type="ECO:0000256" key="8">
    <source>
        <dbReference type="ARBA" id="ARBA00035585"/>
    </source>
</evidence>
<proteinExistence type="inferred from homology"/>
<comment type="function">
    <text evidence="9 10">Fluoride-specific ion channel. Important for reducing fluoride concentration in the cell, thus reducing its toxicity.</text>
</comment>
<dbReference type="HAMAP" id="MF_00454">
    <property type="entry name" value="FluC"/>
    <property type="match status" value="1"/>
</dbReference>
<evidence type="ECO:0000313" key="12">
    <source>
        <dbReference type="Proteomes" id="UP001501710"/>
    </source>
</evidence>
<evidence type="ECO:0000256" key="3">
    <source>
        <dbReference type="ARBA" id="ARBA00022692"/>
    </source>
</evidence>
<evidence type="ECO:0000256" key="6">
    <source>
        <dbReference type="ARBA" id="ARBA00023303"/>
    </source>
</evidence>
<evidence type="ECO:0000256" key="7">
    <source>
        <dbReference type="ARBA" id="ARBA00035120"/>
    </source>
</evidence>
<organism evidence="11 12">
    <name type="scientific">Actinomadura meridiana</name>
    <dbReference type="NCBI Taxonomy" id="559626"/>
    <lineage>
        <taxon>Bacteria</taxon>
        <taxon>Bacillati</taxon>
        <taxon>Actinomycetota</taxon>
        <taxon>Actinomycetes</taxon>
        <taxon>Streptosporangiales</taxon>
        <taxon>Thermomonosporaceae</taxon>
        <taxon>Actinomadura</taxon>
    </lineage>
</organism>
<dbReference type="Pfam" id="PF02537">
    <property type="entry name" value="CRCB"/>
    <property type="match status" value="1"/>
</dbReference>
<dbReference type="RefSeq" id="WP_344899968.1">
    <property type="nucleotide sequence ID" value="NZ_BAABAS010000015.1"/>
</dbReference>
<name>A0ABP8CAP3_9ACTN</name>
<comment type="similarity">
    <text evidence="7 10">Belongs to the fluoride channel Fluc/FEX (TC 1.A.43) family.</text>
</comment>
<feature type="binding site" evidence="10">
    <location>
        <position position="107"/>
    </location>
    <ligand>
        <name>Na(+)</name>
        <dbReference type="ChEBI" id="CHEBI:29101"/>
        <note>structural</note>
    </ligand>
</feature>
<feature type="transmembrane region" description="Helical" evidence="10">
    <location>
        <begin position="93"/>
        <end position="113"/>
    </location>
</feature>
<evidence type="ECO:0000313" key="11">
    <source>
        <dbReference type="EMBL" id="GAA4236491.1"/>
    </source>
</evidence>
<reference evidence="12" key="1">
    <citation type="journal article" date="2019" name="Int. J. Syst. Evol. Microbiol.">
        <title>The Global Catalogue of Microorganisms (GCM) 10K type strain sequencing project: providing services to taxonomists for standard genome sequencing and annotation.</title>
        <authorList>
            <consortium name="The Broad Institute Genomics Platform"/>
            <consortium name="The Broad Institute Genome Sequencing Center for Infectious Disease"/>
            <person name="Wu L."/>
            <person name="Ma J."/>
        </authorList>
    </citation>
    <scope>NUCLEOTIDE SEQUENCE [LARGE SCALE GENOMIC DNA]</scope>
    <source>
        <strain evidence="12">JCM 17440</strain>
    </source>
</reference>
<keyword evidence="10" id="KW-0406">Ion transport</keyword>
<evidence type="ECO:0000256" key="4">
    <source>
        <dbReference type="ARBA" id="ARBA00022989"/>
    </source>
</evidence>
<keyword evidence="10" id="KW-0479">Metal-binding</keyword>
<comment type="subcellular location">
    <subcellularLocation>
        <location evidence="1 10">Cell membrane</location>
        <topology evidence="1 10">Multi-pass membrane protein</topology>
    </subcellularLocation>
</comment>
<keyword evidence="2 10" id="KW-1003">Cell membrane</keyword>
<evidence type="ECO:0000256" key="2">
    <source>
        <dbReference type="ARBA" id="ARBA00022475"/>
    </source>
</evidence>
<keyword evidence="6 10" id="KW-0407">Ion channel</keyword>
<keyword evidence="4 10" id="KW-1133">Transmembrane helix</keyword>
<feature type="transmembrane region" description="Helical" evidence="10">
    <location>
        <begin position="68"/>
        <end position="86"/>
    </location>
</feature>
<evidence type="ECO:0000256" key="10">
    <source>
        <dbReference type="HAMAP-Rule" id="MF_00454"/>
    </source>
</evidence>
<comment type="caution">
    <text evidence="11">The sequence shown here is derived from an EMBL/GenBank/DDBJ whole genome shotgun (WGS) entry which is preliminary data.</text>
</comment>
<dbReference type="EMBL" id="BAABAS010000015">
    <property type="protein sequence ID" value="GAA4236491.1"/>
    <property type="molecule type" value="Genomic_DNA"/>
</dbReference>
<evidence type="ECO:0000256" key="9">
    <source>
        <dbReference type="ARBA" id="ARBA00049940"/>
    </source>
</evidence>